<reference evidence="10" key="1">
    <citation type="submission" date="2016-11" db="EMBL/GenBank/DDBJ databases">
        <title>Actinomyces gypaetusis sp. nov. isolated from Gypaetus barbatus in Qinghai Tibet Plateau China.</title>
        <authorList>
            <person name="Meng X."/>
        </authorList>
    </citation>
    <scope>NUCLEOTIDE SEQUENCE [LARGE SCALE GENOMIC DNA]</scope>
    <source>
        <strain evidence="10">DSM 15383</strain>
    </source>
</reference>
<dbReference type="OrthoDB" id="9812878at2"/>
<keyword evidence="5 6" id="KW-0449">Lipoprotein</keyword>
<keyword evidence="10" id="KW-1185">Reference proteome</keyword>
<dbReference type="PIRSF" id="PIRSF002854">
    <property type="entry name" value="MetQ"/>
    <property type="match status" value="1"/>
</dbReference>
<dbReference type="InterPro" id="IPR004872">
    <property type="entry name" value="Lipoprotein_NlpA"/>
</dbReference>
<name>A0A1Q5PM73_9ACTO</name>
<accession>A0A1Q5PM73</accession>
<keyword evidence="3" id="KW-0472">Membrane</keyword>
<evidence type="ECO:0000256" key="1">
    <source>
        <dbReference type="ARBA" id="ARBA00004635"/>
    </source>
</evidence>
<evidence type="ECO:0000256" key="6">
    <source>
        <dbReference type="PIRNR" id="PIRNR002854"/>
    </source>
</evidence>
<evidence type="ECO:0000256" key="5">
    <source>
        <dbReference type="ARBA" id="ARBA00023288"/>
    </source>
</evidence>
<evidence type="ECO:0000256" key="8">
    <source>
        <dbReference type="SAM" id="SignalP"/>
    </source>
</evidence>
<evidence type="ECO:0000256" key="7">
    <source>
        <dbReference type="PIRSR" id="PIRSR002854-1"/>
    </source>
</evidence>
<keyword evidence="4" id="KW-0564">Palmitate</keyword>
<evidence type="ECO:0000256" key="2">
    <source>
        <dbReference type="ARBA" id="ARBA00022729"/>
    </source>
</evidence>
<organism evidence="9 10">
    <name type="scientific">Boudabousia marimammalium</name>
    <dbReference type="NCBI Taxonomy" id="156892"/>
    <lineage>
        <taxon>Bacteria</taxon>
        <taxon>Bacillati</taxon>
        <taxon>Actinomycetota</taxon>
        <taxon>Actinomycetes</taxon>
        <taxon>Actinomycetales</taxon>
        <taxon>Actinomycetaceae</taxon>
        <taxon>Boudabousia</taxon>
    </lineage>
</organism>
<evidence type="ECO:0000256" key="4">
    <source>
        <dbReference type="ARBA" id="ARBA00023139"/>
    </source>
</evidence>
<protein>
    <recommendedName>
        <fullName evidence="6">Lipoprotein</fullName>
    </recommendedName>
</protein>
<dbReference type="PROSITE" id="PS51257">
    <property type="entry name" value="PROKAR_LIPOPROTEIN"/>
    <property type="match status" value="1"/>
</dbReference>
<feature type="lipid moiety-binding region" description="S-diacylglycerol cysteine" evidence="7">
    <location>
        <position position="22"/>
    </location>
</feature>
<dbReference type="SUPFAM" id="SSF53850">
    <property type="entry name" value="Periplasmic binding protein-like II"/>
    <property type="match status" value="1"/>
</dbReference>
<comment type="caution">
    <text evidence="9">The sequence shown here is derived from an EMBL/GenBank/DDBJ whole genome shotgun (WGS) entry which is preliminary data.</text>
</comment>
<evidence type="ECO:0000256" key="3">
    <source>
        <dbReference type="ARBA" id="ARBA00023136"/>
    </source>
</evidence>
<dbReference type="PANTHER" id="PTHR30429:SF0">
    <property type="entry name" value="METHIONINE-BINDING LIPOPROTEIN METQ"/>
    <property type="match status" value="1"/>
</dbReference>
<dbReference type="Gene3D" id="3.40.190.10">
    <property type="entry name" value="Periplasmic binding protein-like II"/>
    <property type="match status" value="2"/>
</dbReference>
<feature type="signal peptide" evidence="8">
    <location>
        <begin position="1"/>
        <end position="24"/>
    </location>
</feature>
<keyword evidence="2 8" id="KW-0732">Signal</keyword>
<dbReference type="Pfam" id="PF03180">
    <property type="entry name" value="Lipoprotein_9"/>
    <property type="match status" value="1"/>
</dbReference>
<comment type="similarity">
    <text evidence="6">Belongs to the nlpA lipoprotein family.</text>
</comment>
<evidence type="ECO:0000313" key="9">
    <source>
        <dbReference type="EMBL" id="OKL48644.1"/>
    </source>
</evidence>
<feature type="chain" id="PRO_5038486322" description="Lipoprotein" evidence="8">
    <location>
        <begin position="25"/>
        <end position="274"/>
    </location>
</feature>
<dbReference type="STRING" id="156892.BM477_05425"/>
<evidence type="ECO:0000313" key="10">
    <source>
        <dbReference type="Proteomes" id="UP000186465"/>
    </source>
</evidence>
<sequence>MRKLTSTLAIVTTAAALTLTGCSAGTDNNGADSTKEESATLIVAANPTPHAKILEFVRDNLAEKEGLKLDIKQFDDYIAPNEVLQAKEVDVNYFQTIPYLKDQAEKRGYDFVPGKGIHLEPLALYSKRITDLKDFPEGGQLGIINDPTNQTRALNLLAQAGFVEGPVPAGATINTVKKLKNFEFVEVAGPQLARSLEDVDAAVINGNFAQAVGLAPKDGLIVEETKDNPASNLLVWRNGDQNPNIQKLEKLLHSDEVRDYIQKTWADGAVLPSF</sequence>
<dbReference type="EMBL" id="MPDM01000005">
    <property type="protein sequence ID" value="OKL48644.1"/>
    <property type="molecule type" value="Genomic_DNA"/>
</dbReference>
<dbReference type="GO" id="GO:0016020">
    <property type="term" value="C:membrane"/>
    <property type="evidence" value="ECO:0007669"/>
    <property type="project" value="UniProtKB-SubCell"/>
</dbReference>
<dbReference type="AlphaFoldDB" id="A0A1Q5PM73"/>
<dbReference type="Proteomes" id="UP000186465">
    <property type="component" value="Unassembled WGS sequence"/>
</dbReference>
<comment type="subcellular location">
    <subcellularLocation>
        <location evidence="1">Membrane</location>
        <topology evidence="1">Lipid-anchor</topology>
    </subcellularLocation>
</comment>
<gene>
    <name evidence="9" type="ORF">BM477_05425</name>
</gene>
<dbReference type="PANTHER" id="PTHR30429">
    <property type="entry name" value="D-METHIONINE-BINDING LIPOPROTEIN METQ"/>
    <property type="match status" value="1"/>
</dbReference>
<proteinExistence type="inferred from homology"/>
<dbReference type="RefSeq" id="WP_075361673.1">
    <property type="nucleotide sequence ID" value="NZ_MPDM01000005.1"/>
</dbReference>